<dbReference type="RefSeq" id="XP_070332031.1">
    <property type="nucleotide sequence ID" value="XM_070475930.1"/>
</dbReference>
<dbReference type="Proteomes" id="UP001652640">
    <property type="component" value="Chromosome 13"/>
</dbReference>
<organism evidence="2 3">
    <name type="scientific">Odocoileus virginianus</name>
    <name type="common">White-tailed deer</name>
    <dbReference type="NCBI Taxonomy" id="9874"/>
    <lineage>
        <taxon>Eukaryota</taxon>
        <taxon>Metazoa</taxon>
        <taxon>Chordata</taxon>
        <taxon>Craniata</taxon>
        <taxon>Vertebrata</taxon>
        <taxon>Euteleostomi</taxon>
        <taxon>Mammalia</taxon>
        <taxon>Eutheria</taxon>
        <taxon>Laurasiatheria</taxon>
        <taxon>Artiodactyla</taxon>
        <taxon>Ruminantia</taxon>
        <taxon>Pecora</taxon>
        <taxon>Cervidae</taxon>
        <taxon>Odocoileinae</taxon>
        <taxon>Odocoileus</taxon>
    </lineage>
</organism>
<sequence>MTPAPACGAGSPMGSLAPEAGSGRKPPRGTAAPRDGARAPAFSGKGSAAKGGRGQSAGSPPRSLSGPRAGGRVRPPGEGRRGETARERAGRARARRPPAARAPPPVFQEITSPRCPVIGRGPMMRAPAPAAVVQMQTSETQPLQSLKNKKKENLLPPSRRKTPNSLAKPLLNYPLVLKEFRRS</sequence>
<protein>
    <submittedName>
        <fullName evidence="3 4">Ubiquitin-conjugating enzyme E2 E3 isoform X2</fullName>
    </submittedName>
</protein>
<accession>A0ABM4IW35</accession>
<keyword evidence="2" id="KW-1185">Reference proteome</keyword>
<evidence type="ECO:0000256" key="1">
    <source>
        <dbReference type="SAM" id="MobiDB-lite"/>
    </source>
</evidence>
<feature type="region of interest" description="Disordered" evidence="1">
    <location>
        <begin position="136"/>
        <end position="169"/>
    </location>
</feature>
<evidence type="ECO:0000313" key="3">
    <source>
        <dbReference type="RefSeq" id="XP_070332031.1"/>
    </source>
</evidence>
<evidence type="ECO:0000313" key="2">
    <source>
        <dbReference type="Proteomes" id="UP001652640"/>
    </source>
</evidence>
<name>A0ABM4IW35_ODOVR</name>
<feature type="region of interest" description="Disordered" evidence="1">
    <location>
        <begin position="1"/>
        <end position="123"/>
    </location>
</feature>
<dbReference type="RefSeq" id="XP_070332033.1">
    <property type="nucleotide sequence ID" value="XM_070475932.1"/>
</dbReference>
<dbReference type="GeneID" id="110146074"/>
<reference evidence="3 4" key="2">
    <citation type="submission" date="2025-05" db="UniProtKB">
        <authorList>
            <consortium name="RefSeq"/>
        </authorList>
    </citation>
    <scope>IDENTIFICATION</scope>
    <source>
        <tissue evidence="3 4">Tongue muscle</tissue>
    </source>
</reference>
<gene>
    <name evidence="3 4" type="primary">UBE2E3</name>
</gene>
<evidence type="ECO:0000313" key="4">
    <source>
        <dbReference type="RefSeq" id="XP_070332033.1"/>
    </source>
</evidence>
<feature type="compositionally biased region" description="Basic and acidic residues" evidence="1">
    <location>
        <begin position="75"/>
        <end position="90"/>
    </location>
</feature>
<proteinExistence type="predicted"/>
<reference evidence="2" key="1">
    <citation type="journal article" date="2022" name="J. Hered.">
        <title>A De Novo Chromosome-Level Genome Assembly of the White-Tailed Deer, Odocoileus Virginianus.</title>
        <authorList>
            <person name="London E.W."/>
            <person name="Roca A.L."/>
            <person name="Novakofski J.E."/>
            <person name="Mateus-Pinilla N.E."/>
        </authorList>
    </citation>
    <scope>NUCLEOTIDE SEQUENCE [LARGE SCALE GENOMIC DNA]</scope>
</reference>